<feature type="binding site" evidence="10">
    <location>
        <position position="293"/>
    </location>
    <ligand>
        <name>substrate</name>
    </ligand>
</feature>
<keyword evidence="4" id="KW-0227">DNA damage</keyword>
<feature type="region of interest" description="Disordered" evidence="11">
    <location>
        <begin position="169"/>
        <end position="189"/>
    </location>
</feature>
<keyword evidence="7" id="KW-0234">DNA repair</keyword>
<evidence type="ECO:0000256" key="4">
    <source>
        <dbReference type="ARBA" id="ARBA00022763"/>
    </source>
</evidence>
<gene>
    <name evidence="12" type="primary">SPOSA6832_00686</name>
</gene>
<accession>A0A0D6EGW6</accession>
<evidence type="ECO:0000256" key="1">
    <source>
        <dbReference type="ARBA" id="ARBA00004123"/>
    </source>
</evidence>
<sequence length="647" mass="69318">MAPSSTKKRPHELEVEVLVLDSDSDNEPPSPSRSRGSRTEPEKGSAVPEDDEQSDEDIRKAIRLSLEEAAENDVKGKDRDNRASSQGTGGGLGGGGESRAELEKARLERQRQRERVGAQAGGSSGPTAAVKPAKRARVATLSDVAPGPPASPPGSSTAPAALLDTLSRLLRGPSPPASAASSGSSSDRTSLRFWDGEIRRVHNDHVPDSTSLRFLDLIGPRLTLVAAVVSAYCLDPAWVAQHFPSECPLLLIMPRSPGDTQGPLCGVSVKSNTYRVIPPDNAPGPFRGCMHTKLMIYYHTDFCRIIVPTANAVDYDWSHMDNAFYVHDFPLLPVPAADPSPLRNPTNTQFSRSFIEVLRKLGTPKSFARFASNYDFSNSAGVRLVHSLQGEPLLVNPFAHVLTVLAPSAGKYTDRDEWDKGGGLASLAEAVSSLGFSQGGHWEIEAACSSIGRYTTPWLSQMLGACSGIHPASYFSGSKGTTVPPRLPQQRSGQPVNLPIKIVYPTFDEINATYNGIGGGGTIFCPSKTWNASNFPKHLFYRGQSKRARVAAHTKLSHRRPSSTKGGSTSARTTCSSPLFCGPPAHTATDALVDGSTPSAWGRLQNGGGGPQLLINNYELGVELETKATELVTYRRPLVKVCNPFPP</sequence>
<evidence type="ECO:0000313" key="13">
    <source>
        <dbReference type="Proteomes" id="UP000243876"/>
    </source>
</evidence>
<feature type="compositionally biased region" description="Basic residues" evidence="11">
    <location>
        <begin position="553"/>
        <end position="562"/>
    </location>
</feature>
<feature type="compositionally biased region" description="Basic and acidic residues" evidence="11">
    <location>
        <begin position="72"/>
        <end position="82"/>
    </location>
</feature>
<feature type="binding site" evidence="10">
    <location>
        <position position="555"/>
    </location>
    <ligand>
        <name>substrate</name>
    </ligand>
</feature>
<dbReference type="Gene3D" id="3.30.870.10">
    <property type="entry name" value="Endonuclease Chain A"/>
    <property type="match status" value="2"/>
</dbReference>
<keyword evidence="3" id="KW-0540">Nuclease</keyword>
<dbReference type="SUPFAM" id="SSF56024">
    <property type="entry name" value="Phospholipase D/nuclease"/>
    <property type="match status" value="2"/>
</dbReference>
<proteinExistence type="inferred from homology"/>
<feature type="region of interest" description="Disordered" evidence="11">
    <location>
        <begin position="1"/>
        <end position="137"/>
    </location>
</feature>
<keyword evidence="6" id="KW-0269">Exonuclease</keyword>
<protein>
    <submittedName>
        <fullName evidence="12">SPOSA6832_00686-mRNA-1:cds</fullName>
    </submittedName>
</protein>
<evidence type="ECO:0000256" key="5">
    <source>
        <dbReference type="ARBA" id="ARBA00022801"/>
    </source>
</evidence>
<dbReference type="GO" id="GO:0003697">
    <property type="term" value="F:single-stranded DNA binding"/>
    <property type="evidence" value="ECO:0007669"/>
    <property type="project" value="TreeGrafter"/>
</dbReference>
<feature type="active site" description="Nucleophile" evidence="9">
    <location>
        <position position="291"/>
    </location>
</feature>
<organism evidence="12 13">
    <name type="scientific">Sporidiobolus salmonicolor</name>
    <name type="common">Yeast-like fungus</name>
    <name type="synonym">Sporobolomyces salmonicolor</name>
    <dbReference type="NCBI Taxonomy" id="5005"/>
    <lineage>
        <taxon>Eukaryota</taxon>
        <taxon>Fungi</taxon>
        <taxon>Dikarya</taxon>
        <taxon>Basidiomycota</taxon>
        <taxon>Pucciniomycotina</taxon>
        <taxon>Microbotryomycetes</taxon>
        <taxon>Sporidiobolales</taxon>
        <taxon>Sporidiobolaceae</taxon>
        <taxon>Sporobolomyces</taxon>
    </lineage>
</organism>
<keyword evidence="5" id="KW-0378">Hydrolase</keyword>
<evidence type="ECO:0000256" key="11">
    <source>
        <dbReference type="SAM" id="MobiDB-lite"/>
    </source>
</evidence>
<evidence type="ECO:0000256" key="3">
    <source>
        <dbReference type="ARBA" id="ARBA00022722"/>
    </source>
</evidence>
<comment type="subcellular location">
    <subcellularLocation>
        <location evidence="1">Nucleus</location>
    </subcellularLocation>
</comment>
<dbReference type="GO" id="GO:0004527">
    <property type="term" value="F:exonuclease activity"/>
    <property type="evidence" value="ECO:0007669"/>
    <property type="project" value="UniProtKB-KW"/>
</dbReference>
<evidence type="ECO:0000256" key="10">
    <source>
        <dbReference type="PIRSR" id="PIRSR610347-2"/>
    </source>
</evidence>
<dbReference type="GO" id="GO:0005634">
    <property type="term" value="C:nucleus"/>
    <property type="evidence" value="ECO:0007669"/>
    <property type="project" value="UniProtKB-SubCell"/>
</dbReference>
<dbReference type="EMBL" id="CENE01000002">
    <property type="protein sequence ID" value="CEQ39189.1"/>
    <property type="molecule type" value="Genomic_DNA"/>
</dbReference>
<evidence type="ECO:0000313" key="12">
    <source>
        <dbReference type="EMBL" id="CEQ39189.1"/>
    </source>
</evidence>
<reference evidence="13" key="1">
    <citation type="submission" date="2015-02" db="EMBL/GenBank/DDBJ databases">
        <authorList>
            <person name="Gon?alves P."/>
        </authorList>
    </citation>
    <scope>NUCLEOTIDE SEQUENCE [LARGE SCALE GENOMIC DNA]</scope>
</reference>
<feature type="active site" description="Proton donor/acceptor" evidence="9">
    <location>
        <position position="553"/>
    </location>
</feature>
<name>A0A0D6EGW6_SPOSA</name>
<feature type="region of interest" description="Disordered" evidence="11">
    <location>
        <begin position="553"/>
        <end position="573"/>
    </location>
</feature>
<feature type="compositionally biased region" description="Low complexity" evidence="11">
    <location>
        <begin position="177"/>
        <end position="186"/>
    </location>
</feature>
<dbReference type="AlphaFoldDB" id="A0A0D6EGW6"/>
<feature type="compositionally biased region" description="Polar residues" evidence="11">
    <location>
        <begin position="563"/>
        <end position="573"/>
    </location>
</feature>
<dbReference type="Pfam" id="PF06087">
    <property type="entry name" value="Tyr-DNA_phospho"/>
    <property type="match status" value="1"/>
</dbReference>
<dbReference type="PROSITE" id="PS50330">
    <property type="entry name" value="UIM"/>
    <property type="match status" value="1"/>
</dbReference>
<evidence type="ECO:0000256" key="8">
    <source>
        <dbReference type="ARBA" id="ARBA00023242"/>
    </source>
</evidence>
<feature type="compositionally biased region" description="Basic and acidic residues" evidence="11">
    <location>
        <begin position="98"/>
        <end position="116"/>
    </location>
</feature>
<evidence type="ECO:0000256" key="7">
    <source>
        <dbReference type="ARBA" id="ARBA00023204"/>
    </source>
</evidence>
<keyword evidence="8" id="KW-0539">Nucleus</keyword>
<comment type="similarity">
    <text evidence="2">Belongs to the tyrosyl-DNA phosphodiesterase family.</text>
</comment>
<dbReference type="InterPro" id="IPR003903">
    <property type="entry name" value="UIM_dom"/>
</dbReference>
<evidence type="ECO:0000256" key="2">
    <source>
        <dbReference type="ARBA" id="ARBA00010205"/>
    </source>
</evidence>
<dbReference type="OrthoDB" id="47785at2759"/>
<evidence type="ECO:0000256" key="6">
    <source>
        <dbReference type="ARBA" id="ARBA00022839"/>
    </source>
</evidence>
<keyword evidence="13" id="KW-1185">Reference proteome</keyword>
<dbReference type="InterPro" id="IPR010347">
    <property type="entry name" value="Tdp1"/>
</dbReference>
<feature type="compositionally biased region" description="Basic residues" evidence="11">
    <location>
        <begin position="1"/>
        <end position="10"/>
    </location>
</feature>
<dbReference type="GO" id="GO:0006281">
    <property type="term" value="P:DNA repair"/>
    <property type="evidence" value="ECO:0007669"/>
    <property type="project" value="UniProtKB-KW"/>
</dbReference>
<dbReference type="PANTHER" id="PTHR12415">
    <property type="entry name" value="TYROSYL-DNA PHOSPHODIESTERASE 1"/>
    <property type="match status" value="1"/>
</dbReference>
<dbReference type="PANTHER" id="PTHR12415:SF0">
    <property type="entry name" value="TYROSYL-DNA PHOSPHODIESTERASE 1"/>
    <property type="match status" value="1"/>
</dbReference>
<evidence type="ECO:0000256" key="9">
    <source>
        <dbReference type="PIRSR" id="PIRSR610347-1"/>
    </source>
</evidence>
<dbReference type="Proteomes" id="UP000243876">
    <property type="component" value="Unassembled WGS sequence"/>
</dbReference>
<dbReference type="GO" id="GO:0003690">
    <property type="term" value="F:double-stranded DNA binding"/>
    <property type="evidence" value="ECO:0007669"/>
    <property type="project" value="TreeGrafter"/>
</dbReference>
<dbReference type="CDD" id="cd09122">
    <property type="entry name" value="PLDc_Tdp1_1"/>
    <property type="match status" value="1"/>
</dbReference>
<dbReference type="GO" id="GO:0017005">
    <property type="term" value="F:3'-tyrosyl-DNA phosphodiesterase activity"/>
    <property type="evidence" value="ECO:0007669"/>
    <property type="project" value="TreeGrafter"/>
</dbReference>
<feature type="compositionally biased region" description="Gly residues" evidence="11">
    <location>
        <begin position="87"/>
        <end position="97"/>
    </location>
</feature>